<organism evidence="3 4">
    <name type="scientific">Dyella marensis</name>
    <dbReference type="NCBI Taxonomy" id="500610"/>
    <lineage>
        <taxon>Bacteria</taxon>
        <taxon>Pseudomonadati</taxon>
        <taxon>Pseudomonadota</taxon>
        <taxon>Gammaproteobacteria</taxon>
        <taxon>Lysobacterales</taxon>
        <taxon>Rhodanobacteraceae</taxon>
        <taxon>Dyella</taxon>
    </lineage>
</organism>
<feature type="chain" id="PRO_5011515214" evidence="2">
    <location>
        <begin position="22"/>
        <end position="310"/>
    </location>
</feature>
<dbReference type="EMBL" id="FONH01000003">
    <property type="protein sequence ID" value="SFE57107.1"/>
    <property type="molecule type" value="Genomic_DNA"/>
</dbReference>
<name>A0A1I2BMI0_9GAMM</name>
<protein>
    <submittedName>
        <fullName evidence="3">Copper resistance protein B</fullName>
    </submittedName>
</protein>
<feature type="region of interest" description="Disordered" evidence="1">
    <location>
        <begin position="25"/>
        <end position="46"/>
    </location>
</feature>
<dbReference type="InterPro" id="IPR007939">
    <property type="entry name" value="Cu-R_B_prcur"/>
</dbReference>
<keyword evidence="4" id="KW-1185">Reference proteome</keyword>
<dbReference type="Pfam" id="PF05275">
    <property type="entry name" value="CopB"/>
    <property type="match status" value="1"/>
</dbReference>
<feature type="signal peptide" evidence="2">
    <location>
        <begin position="1"/>
        <end position="21"/>
    </location>
</feature>
<dbReference type="GO" id="GO:0009279">
    <property type="term" value="C:cell outer membrane"/>
    <property type="evidence" value="ECO:0007669"/>
    <property type="project" value="InterPro"/>
</dbReference>
<dbReference type="GO" id="GO:0005507">
    <property type="term" value="F:copper ion binding"/>
    <property type="evidence" value="ECO:0007669"/>
    <property type="project" value="InterPro"/>
</dbReference>
<evidence type="ECO:0000313" key="3">
    <source>
        <dbReference type="EMBL" id="SFE57107.1"/>
    </source>
</evidence>
<dbReference type="GO" id="GO:0006878">
    <property type="term" value="P:intracellular copper ion homeostasis"/>
    <property type="evidence" value="ECO:0007669"/>
    <property type="project" value="InterPro"/>
</dbReference>
<evidence type="ECO:0000313" key="4">
    <source>
        <dbReference type="Proteomes" id="UP000199477"/>
    </source>
</evidence>
<dbReference type="STRING" id="500610.SAMN02799615_01196"/>
<dbReference type="Proteomes" id="UP000199477">
    <property type="component" value="Unassembled WGS sequence"/>
</dbReference>
<accession>A0A1I2BMI0</accession>
<evidence type="ECO:0000256" key="1">
    <source>
        <dbReference type="SAM" id="MobiDB-lite"/>
    </source>
</evidence>
<sequence length="310" mass="34964">MKRTGNAFATLLLALPLVAMAQEGMEGHEHHHPQAPAKPAAHSHDAMDAMPGMQMGPEQAKDEHAGHAMPMPAALPPNDHVAPPPPQHQPAPMPPEHMADMMQMDDLARRGMWLFDRLERTRGVGGDYATAWEAEGWWGSDTDRVWLRTEGERSAEGTHDARAEVLWGHAFSTFWDWQLGVRHDFGHGPDRQWIAAGVQGLAPYWFETQATFYAGPQGRTALRLQASYDLHFTQRLILAPNLELNFYGKDDPLRGIRAGLSETEAGLRLRYEFSRRFAPYLGVNHTRRFGEPTALPRRETTWLAGIRLWF</sequence>
<reference evidence="4" key="1">
    <citation type="submission" date="2016-10" db="EMBL/GenBank/DDBJ databases">
        <authorList>
            <person name="Varghese N."/>
            <person name="Submissions S."/>
        </authorList>
    </citation>
    <scope>NUCLEOTIDE SEQUENCE [LARGE SCALE GENOMIC DNA]</scope>
    <source>
        <strain evidence="4">UNC178MFTsu3.1</strain>
    </source>
</reference>
<evidence type="ECO:0000256" key="2">
    <source>
        <dbReference type="SAM" id="SignalP"/>
    </source>
</evidence>
<dbReference type="AlphaFoldDB" id="A0A1I2BMI0"/>
<gene>
    <name evidence="3" type="ORF">SAMN02799615_01196</name>
</gene>
<keyword evidence="2" id="KW-0732">Signal</keyword>
<proteinExistence type="predicted"/>